<dbReference type="RefSeq" id="WP_359344983.1">
    <property type="nucleotide sequence ID" value="NZ_JBEYXV010000002.1"/>
</dbReference>
<dbReference type="Pfam" id="PF14325">
    <property type="entry name" value="DUF4383"/>
    <property type="match status" value="1"/>
</dbReference>
<feature type="transmembrane region" description="Helical" evidence="1">
    <location>
        <begin position="97"/>
        <end position="116"/>
    </location>
</feature>
<keyword evidence="1" id="KW-0812">Transmembrane</keyword>
<evidence type="ECO:0000313" key="3">
    <source>
        <dbReference type="Proteomes" id="UP001551176"/>
    </source>
</evidence>
<reference evidence="2 3" key="1">
    <citation type="submission" date="2024-06" db="EMBL/GenBank/DDBJ databases">
        <title>The Natural Products Discovery Center: Release of the First 8490 Sequenced Strains for Exploring Actinobacteria Biosynthetic Diversity.</title>
        <authorList>
            <person name="Kalkreuter E."/>
            <person name="Kautsar S.A."/>
            <person name="Yang D."/>
            <person name="Bader C.D."/>
            <person name="Teijaro C.N."/>
            <person name="Fluegel L."/>
            <person name="Davis C.M."/>
            <person name="Simpson J.R."/>
            <person name="Lauterbach L."/>
            <person name="Steele A.D."/>
            <person name="Gui C."/>
            <person name="Meng S."/>
            <person name="Li G."/>
            <person name="Viehrig K."/>
            <person name="Ye F."/>
            <person name="Su P."/>
            <person name="Kiefer A.F."/>
            <person name="Nichols A."/>
            <person name="Cepeda A.J."/>
            <person name="Yan W."/>
            <person name="Fan B."/>
            <person name="Jiang Y."/>
            <person name="Adhikari A."/>
            <person name="Zheng C.-J."/>
            <person name="Schuster L."/>
            <person name="Cowan T.M."/>
            <person name="Smanski M.J."/>
            <person name="Chevrette M.G."/>
            <person name="De Carvalho L.P.S."/>
            <person name="Shen B."/>
        </authorList>
    </citation>
    <scope>NUCLEOTIDE SEQUENCE [LARGE SCALE GENOMIC DNA]</scope>
    <source>
        <strain evidence="2 3">NPDC046838</strain>
    </source>
</reference>
<dbReference type="Proteomes" id="UP001551176">
    <property type="component" value="Unassembled WGS sequence"/>
</dbReference>
<keyword evidence="3" id="KW-1185">Reference proteome</keyword>
<sequence length="166" mass="17899">MATIHTQRHPHHHVKLDEHLPTDHRLSQVYRISAGLMGLFLLAFGILGLVHRIGFFDTGSATSLGLNTNGALSTISVVVGAVLLAAAVRGGNTASTVNMAVGIAFLLAGFASLFALDSRYNLLNFRMQNVLFSFAVGLLLMTGGMYGRVSGGLPHDNPYWRSRHTR</sequence>
<evidence type="ECO:0000256" key="1">
    <source>
        <dbReference type="SAM" id="Phobius"/>
    </source>
</evidence>
<accession>A0ABV3BG71</accession>
<keyword evidence="1" id="KW-0472">Membrane</keyword>
<feature type="transmembrane region" description="Helical" evidence="1">
    <location>
        <begin position="128"/>
        <end position="147"/>
    </location>
</feature>
<organism evidence="2 3">
    <name type="scientific">Streptomyces atriruber</name>
    <dbReference type="NCBI Taxonomy" id="545121"/>
    <lineage>
        <taxon>Bacteria</taxon>
        <taxon>Bacillati</taxon>
        <taxon>Actinomycetota</taxon>
        <taxon>Actinomycetes</taxon>
        <taxon>Kitasatosporales</taxon>
        <taxon>Streptomycetaceae</taxon>
        <taxon>Streptomyces</taxon>
    </lineage>
</organism>
<keyword evidence="1" id="KW-1133">Transmembrane helix</keyword>
<dbReference type="EMBL" id="JBEYXV010000002">
    <property type="protein sequence ID" value="MEU6819994.1"/>
    <property type="molecule type" value="Genomic_DNA"/>
</dbReference>
<comment type="caution">
    <text evidence="2">The sequence shown here is derived from an EMBL/GenBank/DDBJ whole genome shotgun (WGS) entry which is preliminary data.</text>
</comment>
<feature type="transmembrane region" description="Helical" evidence="1">
    <location>
        <begin position="71"/>
        <end position="91"/>
    </location>
</feature>
<feature type="transmembrane region" description="Helical" evidence="1">
    <location>
        <begin position="29"/>
        <end position="50"/>
    </location>
</feature>
<evidence type="ECO:0000313" key="2">
    <source>
        <dbReference type="EMBL" id="MEU6819994.1"/>
    </source>
</evidence>
<proteinExistence type="predicted"/>
<name>A0ABV3BG71_9ACTN</name>
<gene>
    <name evidence="2" type="ORF">ABZ921_05140</name>
</gene>
<protein>
    <submittedName>
        <fullName evidence="2">DUF4383 domain-containing protein</fullName>
    </submittedName>
</protein>